<organism evidence="1 2">
    <name type="scientific">Candidatus Kaiserbacteria bacterium RIFCSPHIGHO2_02_FULL_49_16</name>
    <dbReference type="NCBI Taxonomy" id="1798490"/>
    <lineage>
        <taxon>Bacteria</taxon>
        <taxon>Candidatus Kaiseribacteriota</taxon>
    </lineage>
</organism>
<sequence length="186" mass="19773">MVVAGIIVVISSVVLFNNTKYGGSVLLQNLAYSIALSVREAQIYGISVRGSGSSNFNAGYGMHFAISDNNHYELFADKDNNGLFTDASENVPPSPYVIGRGYYIYKLCAPAGTKPAVNSYTCTNATQIDLQFKRPEPDACISMSGQSALTNSHCTGGYESARIILASPRGDLLSVVVDATGQISVQ</sequence>
<dbReference type="EMBL" id="MFLD01000026">
    <property type="protein sequence ID" value="OGG59446.1"/>
    <property type="molecule type" value="Genomic_DNA"/>
</dbReference>
<proteinExistence type="predicted"/>
<evidence type="ECO:0008006" key="3">
    <source>
        <dbReference type="Google" id="ProtNLM"/>
    </source>
</evidence>
<name>A0A1F6DDH4_9BACT</name>
<gene>
    <name evidence="1" type="ORF">A3C86_00625</name>
</gene>
<accession>A0A1F6DDH4</accession>
<evidence type="ECO:0000313" key="1">
    <source>
        <dbReference type="EMBL" id="OGG59446.1"/>
    </source>
</evidence>
<evidence type="ECO:0000313" key="2">
    <source>
        <dbReference type="Proteomes" id="UP000178042"/>
    </source>
</evidence>
<protein>
    <recommendedName>
        <fullName evidence="3">General secretion pathway GspH domain-containing protein</fullName>
    </recommendedName>
</protein>
<dbReference type="AlphaFoldDB" id="A0A1F6DDH4"/>
<dbReference type="Proteomes" id="UP000178042">
    <property type="component" value="Unassembled WGS sequence"/>
</dbReference>
<comment type="caution">
    <text evidence="1">The sequence shown here is derived from an EMBL/GenBank/DDBJ whole genome shotgun (WGS) entry which is preliminary data.</text>
</comment>
<reference evidence="1 2" key="1">
    <citation type="journal article" date="2016" name="Nat. Commun.">
        <title>Thousands of microbial genomes shed light on interconnected biogeochemical processes in an aquifer system.</title>
        <authorList>
            <person name="Anantharaman K."/>
            <person name="Brown C.T."/>
            <person name="Hug L.A."/>
            <person name="Sharon I."/>
            <person name="Castelle C.J."/>
            <person name="Probst A.J."/>
            <person name="Thomas B.C."/>
            <person name="Singh A."/>
            <person name="Wilkins M.J."/>
            <person name="Karaoz U."/>
            <person name="Brodie E.L."/>
            <person name="Williams K.H."/>
            <person name="Hubbard S.S."/>
            <person name="Banfield J.F."/>
        </authorList>
    </citation>
    <scope>NUCLEOTIDE SEQUENCE [LARGE SCALE GENOMIC DNA]</scope>
</reference>